<accession>A0A1V9ZC39</accession>
<feature type="transmembrane region" description="Helical" evidence="6">
    <location>
        <begin position="199"/>
        <end position="219"/>
    </location>
</feature>
<keyword evidence="5 6" id="KW-0472">Membrane</keyword>
<dbReference type="AlphaFoldDB" id="A0A1V9ZC39"/>
<comment type="subcellular location">
    <subcellularLocation>
        <location evidence="1">Cell membrane</location>
        <topology evidence="1">Multi-pass membrane protein</topology>
    </subcellularLocation>
</comment>
<dbReference type="GO" id="GO:0005886">
    <property type="term" value="C:plasma membrane"/>
    <property type="evidence" value="ECO:0007669"/>
    <property type="project" value="UniProtKB-SubCell"/>
</dbReference>
<keyword evidence="3 6" id="KW-0812">Transmembrane</keyword>
<dbReference type="GO" id="GO:0022857">
    <property type="term" value="F:transmembrane transporter activity"/>
    <property type="evidence" value="ECO:0007669"/>
    <property type="project" value="InterPro"/>
</dbReference>
<evidence type="ECO:0000256" key="4">
    <source>
        <dbReference type="ARBA" id="ARBA00022989"/>
    </source>
</evidence>
<keyword evidence="4 6" id="KW-1133">Transmembrane helix</keyword>
<feature type="transmembrane region" description="Helical" evidence="6">
    <location>
        <begin position="329"/>
        <end position="349"/>
    </location>
</feature>
<evidence type="ECO:0000256" key="2">
    <source>
        <dbReference type="ARBA" id="ARBA00022475"/>
    </source>
</evidence>
<feature type="transmembrane region" description="Helical" evidence="6">
    <location>
        <begin position="835"/>
        <end position="851"/>
    </location>
</feature>
<keyword evidence="2" id="KW-1003">Cell membrane</keyword>
<dbReference type="EMBL" id="JNBS01002087">
    <property type="protein sequence ID" value="OQR95565.1"/>
    <property type="molecule type" value="Genomic_DNA"/>
</dbReference>
<dbReference type="STRING" id="74557.A0A1V9ZC39"/>
<dbReference type="InterPro" id="IPR002293">
    <property type="entry name" value="AA/rel_permease1"/>
</dbReference>
<sequence length="914" mass="100885">MKTTGPTMSSLQYTLTVLDIWALGITIVIGGQYFSWNAGLSAGIASYAIGIALVGSAYICLILSMAEMTSTLAFSGGAYGLARCSLGFYAAWVIGCCEILEYIAYTSSSVMSLANMILSAFPSVPTSYAPLFWFITYAVCNVLLMLSDQVFWRFNRVLAIISIGLVVVYVIGSLEYISYSDIPSSSLTRGGSRGFFEALPVSAWFFVGIEALNTVSNVVNNPKEIIPAGQISCLGVLVISAILVFIVTLGLTPSIDDIISDVAVFNRGYQLMFNISPAQATMLSIPATFATIFGFILAYSNIIAAMSSSKLLPLILAAKQREDCSKHPYAALVGSIIGFGMCFLVDNFDTLRSELFNLCMTFAFTAYSAQCIGYVYLKHRFSHLTRSYRSPLGVVGAGYALTVWMINLVAVFGFQDNIIYKSEILLVLLVLLTMYYFGYAKYRQQMSEDEQKVLFFAHVANANDAKRKKHHTTSSGYTDSVSHAFDVVRAFARRHSGITIVFGGQYFSWNAGLSAGIVSYAFGIALVGSAYICLILSMVEMTSTLAFSGGAYGLARCSLGFYAGWVIDCCEIFEYIAYTSSSVMSVANMILSAFLQFLQRARYCVYWSGHFVCNWVSELCFIYQHSTSFTRGGSCGFLVAMPVSAWFFVGVEALSTVSNVVNDPRVIIPAGQIWSNLVYYGLTPNIDSIISDVAVFNRGYQRMFNIQQANATMLSIPAIFAKSLVASSRLLPLTLAAKRREDSSKHRYAALVGSIIGFGMCFLVNFAILNTELFNLCMAFAFTAQCIGYVYLKHRFGHLHRAFKKSTRCDWCRLFICGVVTVLGFQDNIVYKIEILATLLAILTVYYYGYAKSRQKMSDDEQILLFAHVANANDAKRKRRKNQSSNYTESVSRAFEVVLSLASRYSQFKYQTKT</sequence>
<protein>
    <submittedName>
        <fullName evidence="7">Amino Acid-Polyamine-Organocation (APC) Family</fullName>
    </submittedName>
</protein>
<organism evidence="7 8">
    <name type="scientific">Thraustotheca clavata</name>
    <dbReference type="NCBI Taxonomy" id="74557"/>
    <lineage>
        <taxon>Eukaryota</taxon>
        <taxon>Sar</taxon>
        <taxon>Stramenopiles</taxon>
        <taxon>Oomycota</taxon>
        <taxon>Saprolegniomycetes</taxon>
        <taxon>Saprolegniales</taxon>
        <taxon>Achlyaceae</taxon>
        <taxon>Thraustotheca</taxon>
    </lineage>
</organism>
<evidence type="ECO:0000256" key="6">
    <source>
        <dbReference type="SAM" id="Phobius"/>
    </source>
</evidence>
<comment type="caution">
    <text evidence="7">The sequence shown here is derived from an EMBL/GenBank/DDBJ whole genome shotgun (WGS) entry which is preliminary data.</text>
</comment>
<evidence type="ECO:0000256" key="1">
    <source>
        <dbReference type="ARBA" id="ARBA00004651"/>
    </source>
</evidence>
<feature type="transmembrane region" description="Helical" evidence="6">
    <location>
        <begin position="575"/>
        <end position="599"/>
    </location>
</feature>
<feature type="transmembrane region" description="Helical" evidence="6">
    <location>
        <begin position="86"/>
        <end position="105"/>
    </location>
</feature>
<dbReference type="PANTHER" id="PTHR42770:SF7">
    <property type="entry name" value="MEMBRANE PROTEIN"/>
    <property type="match status" value="1"/>
</dbReference>
<evidence type="ECO:0000256" key="5">
    <source>
        <dbReference type="ARBA" id="ARBA00023136"/>
    </source>
</evidence>
<feature type="transmembrane region" description="Helical" evidence="6">
    <location>
        <begin position="545"/>
        <end position="563"/>
    </location>
</feature>
<feature type="transmembrane region" description="Helical" evidence="6">
    <location>
        <begin position="389"/>
        <end position="412"/>
    </location>
</feature>
<feature type="transmembrane region" description="Helical" evidence="6">
    <location>
        <begin position="748"/>
        <end position="767"/>
    </location>
</feature>
<feature type="transmembrane region" description="Helical" evidence="6">
    <location>
        <begin position="40"/>
        <end position="65"/>
    </location>
</feature>
<feature type="transmembrane region" description="Helical" evidence="6">
    <location>
        <begin position="283"/>
        <end position="308"/>
    </location>
</feature>
<gene>
    <name evidence="7" type="ORF">THRCLA_07763</name>
</gene>
<feature type="transmembrane region" description="Helical" evidence="6">
    <location>
        <begin position="517"/>
        <end position="539"/>
    </location>
</feature>
<feature type="transmembrane region" description="Helical" evidence="6">
    <location>
        <begin position="812"/>
        <end position="829"/>
    </location>
</feature>
<dbReference type="Pfam" id="PF13520">
    <property type="entry name" value="AA_permease_2"/>
    <property type="match status" value="1"/>
</dbReference>
<feature type="transmembrane region" description="Helical" evidence="6">
    <location>
        <begin position="158"/>
        <end position="179"/>
    </location>
</feature>
<evidence type="ECO:0000256" key="3">
    <source>
        <dbReference type="ARBA" id="ARBA00022692"/>
    </source>
</evidence>
<name>A0A1V9ZC39_9STRA</name>
<reference evidence="7 8" key="1">
    <citation type="journal article" date="2014" name="Genome Biol. Evol.">
        <title>The secreted proteins of Achlya hypogyna and Thraustotheca clavata identify the ancestral oomycete secretome and reveal gene acquisitions by horizontal gene transfer.</title>
        <authorList>
            <person name="Misner I."/>
            <person name="Blouin N."/>
            <person name="Leonard G."/>
            <person name="Richards T.A."/>
            <person name="Lane C.E."/>
        </authorList>
    </citation>
    <scope>NUCLEOTIDE SEQUENCE [LARGE SCALE GENOMIC DNA]</scope>
    <source>
        <strain evidence="7 8">ATCC 34112</strain>
    </source>
</reference>
<feature type="transmembrane region" description="Helical" evidence="6">
    <location>
        <begin position="125"/>
        <end position="146"/>
    </location>
</feature>
<dbReference type="Gene3D" id="1.20.1740.10">
    <property type="entry name" value="Amino acid/polyamine transporter I"/>
    <property type="match status" value="2"/>
</dbReference>
<feature type="transmembrane region" description="Helical" evidence="6">
    <location>
        <begin position="773"/>
        <end position="792"/>
    </location>
</feature>
<keyword evidence="8" id="KW-1185">Reference proteome</keyword>
<dbReference type="PANTHER" id="PTHR42770">
    <property type="entry name" value="AMINO ACID TRANSPORTER-RELATED"/>
    <property type="match status" value="1"/>
</dbReference>
<feature type="transmembrane region" description="Helical" evidence="6">
    <location>
        <begin position="231"/>
        <end position="251"/>
    </location>
</feature>
<evidence type="ECO:0000313" key="8">
    <source>
        <dbReference type="Proteomes" id="UP000243217"/>
    </source>
</evidence>
<evidence type="ECO:0000313" key="7">
    <source>
        <dbReference type="EMBL" id="OQR95565.1"/>
    </source>
</evidence>
<feature type="transmembrane region" description="Helical" evidence="6">
    <location>
        <begin position="12"/>
        <end position="34"/>
    </location>
</feature>
<dbReference type="Proteomes" id="UP000243217">
    <property type="component" value="Unassembled WGS sequence"/>
</dbReference>
<dbReference type="InterPro" id="IPR050367">
    <property type="entry name" value="APC_superfamily"/>
</dbReference>
<feature type="transmembrane region" description="Helical" evidence="6">
    <location>
        <begin position="418"/>
        <end position="437"/>
    </location>
</feature>
<dbReference type="OrthoDB" id="3900342at2759"/>
<proteinExistence type="predicted"/>
<feature type="transmembrane region" description="Helical" evidence="6">
    <location>
        <begin position="355"/>
        <end position="377"/>
    </location>
</feature>